<protein>
    <submittedName>
        <fullName evidence="1">Uncharacterized protein</fullName>
    </submittedName>
</protein>
<reference evidence="1" key="1">
    <citation type="submission" date="2020-11" db="EMBL/GenBank/DDBJ databases">
        <authorList>
            <person name="Tran Van P."/>
        </authorList>
    </citation>
    <scope>NUCLEOTIDE SEQUENCE</scope>
</reference>
<organism evidence="1">
    <name type="scientific">Timema shepardi</name>
    <name type="common">Walking stick</name>
    <dbReference type="NCBI Taxonomy" id="629360"/>
    <lineage>
        <taxon>Eukaryota</taxon>
        <taxon>Metazoa</taxon>
        <taxon>Ecdysozoa</taxon>
        <taxon>Arthropoda</taxon>
        <taxon>Hexapoda</taxon>
        <taxon>Insecta</taxon>
        <taxon>Pterygota</taxon>
        <taxon>Neoptera</taxon>
        <taxon>Polyneoptera</taxon>
        <taxon>Phasmatodea</taxon>
        <taxon>Timematodea</taxon>
        <taxon>Timematoidea</taxon>
        <taxon>Timematidae</taxon>
        <taxon>Timema</taxon>
    </lineage>
</organism>
<gene>
    <name evidence="1" type="ORF">TSIB3V08_LOCUS10102</name>
</gene>
<name>A0A7R9B4A4_TIMSH</name>
<proteinExistence type="predicted"/>
<dbReference type="EMBL" id="OC006377">
    <property type="protein sequence ID" value="CAD7266075.1"/>
    <property type="molecule type" value="Genomic_DNA"/>
</dbReference>
<evidence type="ECO:0000313" key="1">
    <source>
        <dbReference type="EMBL" id="CAD7266075.1"/>
    </source>
</evidence>
<accession>A0A7R9B4A4</accession>
<dbReference type="AlphaFoldDB" id="A0A7R9B4A4"/>
<sequence>MKKVNSSVGCVAVKPTGQASTKVPKVDKAKESQIVDNSVVGTVESGDECDVDSAMTELYSNIRQNSQYSVIGSKLGRSRSPSNNQIMKKAKYSVWCVAVKPTEQASAKVPKVNNAKESQIGTIVWHKTKWFEGIVTNFGISTVDLEAWAESIACRVIPDSFMGSPLEFLNLGIPELDKRFTGSELRAALNRVQHTAVGPENVSYDQEILKQYEGEKEEGIRRRDKRTDGHRRWAIQASLAILSLVRDDIPTTSSASKPLSLLTRDPQVSGSLSNISPCIQFIPSLPPPPPLLTPEFIRKDGLQKTVRTHENREKISIQGDEELHCERLAEANLNHQEVK</sequence>